<dbReference type="AlphaFoldDB" id="A0A8X6NZ89"/>
<keyword evidence="2" id="KW-1185">Reference proteome</keyword>
<sequence>MTNTVTRYKFERLFLLLGYLKVKVFKHCPQSFQDSKERIRQGIDSIPHQLIRSYQEYLQKYVDSDIRHLYE</sequence>
<dbReference type="EMBL" id="BMAW01109600">
    <property type="protein sequence ID" value="GFT39166.1"/>
    <property type="molecule type" value="Genomic_DNA"/>
</dbReference>
<evidence type="ECO:0000313" key="1">
    <source>
        <dbReference type="EMBL" id="GFT39166.1"/>
    </source>
</evidence>
<organism evidence="1 2">
    <name type="scientific">Nephila pilipes</name>
    <name type="common">Giant wood spider</name>
    <name type="synonym">Nephila maculata</name>
    <dbReference type="NCBI Taxonomy" id="299642"/>
    <lineage>
        <taxon>Eukaryota</taxon>
        <taxon>Metazoa</taxon>
        <taxon>Ecdysozoa</taxon>
        <taxon>Arthropoda</taxon>
        <taxon>Chelicerata</taxon>
        <taxon>Arachnida</taxon>
        <taxon>Araneae</taxon>
        <taxon>Araneomorphae</taxon>
        <taxon>Entelegynae</taxon>
        <taxon>Araneoidea</taxon>
        <taxon>Nephilidae</taxon>
        <taxon>Nephila</taxon>
    </lineage>
</organism>
<feature type="non-terminal residue" evidence="1">
    <location>
        <position position="71"/>
    </location>
</feature>
<reference evidence="1" key="1">
    <citation type="submission" date="2020-08" db="EMBL/GenBank/DDBJ databases">
        <title>Multicomponent nature underlies the extraordinary mechanical properties of spider dragline silk.</title>
        <authorList>
            <person name="Kono N."/>
            <person name="Nakamura H."/>
            <person name="Mori M."/>
            <person name="Yoshida Y."/>
            <person name="Ohtoshi R."/>
            <person name="Malay A.D."/>
            <person name="Moran D.A.P."/>
            <person name="Tomita M."/>
            <person name="Numata K."/>
            <person name="Arakawa K."/>
        </authorList>
    </citation>
    <scope>NUCLEOTIDE SEQUENCE</scope>
</reference>
<evidence type="ECO:0000313" key="2">
    <source>
        <dbReference type="Proteomes" id="UP000887013"/>
    </source>
</evidence>
<accession>A0A8X6NZ89</accession>
<proteinExistence type="predicted"/>
<protein>
    <submittedName>
        <fullName evidence="1">Uncharacterized protein</fullName>
    </submittedName>
</protein>
<name>A0A8X6NZ89_NEPPI</name>
<dbReference type="Proteomes" id="UP000887013">
    <property type="component" value="Unassembled WGS sequence"/>
</dbReference>
<comment type="caution">
    <text evidence="1">The sequence shown here is derived from an EMBL/GenBank/DDBJ whole genome shotgun (WGS) entry which is preliminary data.</text>
</comment>
<gene>
    <name evidence="1" type="ORF">NPIL_129451</name>
</gene>